<dbReference type="OrthoDB" id="3337665at2759"/>
<comment type="caution">
    <text evidence="1">The sequence shown here is derived from an EMBL/GenBank/DDBJ whole genome shotgun (WGS) entry which is preliminary data.</text>
</comment>
<dbReference type="Proteomes" id="UP000009131">
    <property type="component" value="Unassembled WGS sequence"/>
</dbReference>
<sequence>MCRPSQTPHLTIKKTIKVVVFHRRIAAPTYSTPSMSFHNVKLESSSTGSSFPADSAKPVPLAVVSLDNDEAFGYLKRVIVTPAVYPRLFESLHLDIQSTGQKSQIVNTPFAPSICYVLIRQSDSPCPYQFIVDSQIASAALRVRSSVSRNSPREQLEPNPFPEVTDLICRLPLSTLFYGLEADHLGDLMRLWVRASAKQIFTSLGFSRTVERKTRPSRKESRGSTRSWVPYLRIIRFQGARAKSVKEKRKLFLARPPASPRILTPFPFEIGVNEAHDIETEFPYLLGPTDPCPTAVTMEPFPTSVFKRPFHSASLPELPNETSTPAYSLTDHFTTANGEVWVTRLSAIHFQG</sequence>
<protein>
    <submittedName>
        <fullName evidence="1">Uncharacterized protein</fullName>
    </submittedName>
</protein>
<gene>
    <name evidence="1" type="primary">Mo03049</name>
    <name evidence="1" type="ORF">E5Q_03049</name>
</gene>
<dbReference type="PANTHER" id="PTHR34141:SF1">
    <property type="match status" value="1"/>
</dbReference>
<dbReference type="eggNOG" id="KOG1721">
    <property type="taxonomic scope" value="Eukaryota"/>
</dbReference>
<organism evidence="1 2">
    <name type="scientific">Mixia osmundae (strain CBS 9802 / IAM 14324 / JCM 22182 / KY 12970)</name>
    <dbReference type="NCBI Taxonomy" id="764103"/>
    <lineage>
        <taxon>Eukaryota</taxon>
        <taxon>Fungi</taxon>
        <taxon>Dikarya</taxon>
        <taxon>Basidiomycota</taxon>
        <taxon>Pucciniomycotina</taxon>
        <taxon>Mixiomycetes</taxon>
        <taxon>Mixiales</taxon>
        <taxon>Mixiaceae</taxon>
        <taxon>Mixia</taxon>
    </lineage>
</organism>
<dbReference type="AlphaFoldDB" id="G7E0M2"/>
<dbReference type="InParanoid" id="G7E0M2"/>
<reference evidence="1 2" key="2">
    <citation type="journal article" date="2012" name="Open Biol.">
        <title>Characteristics of nucleosomes and linker DNA regions on the genome of the basidiomycete Mixia osmundae revealed by mono- and dinucleosome mapping.</title>
        <authorList>
            <person name="Nishida H."/>
            <person name="Kondo S."/>
            <person name="Matsumoto T."/>
            <person name="Suzuki Y."/>
            <person name="Yoshikawa H."/>
            <person name="Taylor T.D."/>
            <person name="Sugiyama J."/>
        </authorList>
    </citation>
    <scope>NUCLEOTIDE SEQUENCE [LARGE SCALE GENOMIC DNA]</scope>
    <source>
        <strain evidence="2">CBS 9802 / IAM 14324 / JCM 22182 / KY 12970</strain>
    </source>
</reference>
<dbReference type="EMBL" id="BABT02000083">
    <property type="protein sequence ID" value="GAA96382.1"/>
    <property type="molecule type" value="Genomic_DNA"/>
</dbReference>
<evidence type="ECO:0000313" key="1">
    <source>
        <dbReference type="EMBL" id="GAA96382.1"/>
    </source>
</evidence>
<name>G7E0M2_MIXOS</name>
<keyword evidence="2" id="KW-1185">Reference proteome</keyword>
<evidence type="ECO:0000313" key="2">
    <source>
        <dbReference type="Proteomes" id="UP000009131"/>
    </source>
</evidence>
<dbReference type="HOGENOM" id="CLU_787742_0_0_1"/>
<dbReference type="PANTHER" id="PTHR34141">
    <property type="match status" value="1"/>
</dbReference>
<proteinExistence type="predicted"/>
<accession>G7E0M2</accession>
<dbReference type="STRING" id="764103.G7E0M2"/>
<reference evidence="1 2" key="1">
    <citation type="journal article" date="2011" name="J. Gen. Appl. Microbiol.">
        <title>Draft genome sequencing of the enigmatic basidiomycete Mixia osmundae.</title>
        <authorList>
            <person name="Nishida H."/>
            <person name="Nagatsuka Y."/>
            <person name="Sugiyama J."/>
        </authorList>
    </citation>
    <scope>NUCLEOTIDE SEQUENCE [LARGE SCALE GENOMIC DNA]</scope>
    <source>
        <strain evidence="2">CBS 9802 / IAM 14324 / JCM 22182 / KY 12970</strain>
    </source>
</reference>